<organism evidence="1 2">
    <name type="scientific">Laetiporus sulphureus 93-53</name>
    <dbReference type="NCBI Taxonomy" id="1314785"/>
    <lineage>
        <taxon>Eukaryota</taxon>
        <taxon>Fungi</taxon>
        <taxon>Dikarya</taxon>
        <taxon>Basidiomycota</taxon>
        <taxon>Agaricomycotina</taxon>
        <taxon>Agaricomycetes</taxon>
        <taxon>Polyporales</taxon>
        <taxon>Laetiporus</taxon>
    </lineage>
</organism>
<protein>
    <submittedName>
        <fullName evidence="1">Uncharacterized protein</fullName>
    </submittedName>
</protein>
<keyword evidence="2" id="KW-1185">Reference proteome</keyword>
<dbReference type="InParanoid" id="A0A165BCV1"/>
<evidence type="ECO:0000313" key="2">
    <source>
        <dbReference type="Proteomes" id="UP000076871"/>
    </source>
</evidence>
<dbReference type="AlphaFoldDB" id="A0A165BCV1"/>
<dbReference type="EMBL" id="KV427677">
    <property type="protein sequence ID" value="KZT00763.1"/>
    <property type="molecule type" value="Genomic_DNA"/>
</dbReference>
<reference evidence="1 2" key="1">
    <citation type="journal article" date="2016" name="Mol. Biol. Evol.">
        <title>Comparative Genomics of Early-Diverging Mushroom-Forming Fungi Provides Insights into the Origins of Lignocellulose Decay Capabilities.</title>
        <authorList>
            <person name="Nagy L.G."/>
            <person name="Riley R."/>
            <person name="Tritt A."/>
            <person name="Adam C."/>
            <person name="Daum C."/>
            <person name="Floudas D."/>
            <person name="Sun H."/>
            <person name="Yadav J.S."/>
            <person name="Pangilinan J."/>
            <person name="Larsson K.H."/>
            <person name="Matsuura K."/>
            <person name="Barry K."/>
            <person name="Labutti K."/>
            <person name="Kuo R."/>
            <person name="Ohm R.A."/>
            <person name="Bhattacharya S.S."/>
            <person name="Shirouzu T."/>
            <person name="Yoshinaga Y."/>
            <person name="Martin F.M."/>
            <person name="Grigoriev I.V."/>
            <person name="Hibbett D.S."/>
        </authorList>
    </citation>
    <scope>NUCLEOTIDE SEQUENCE [LARGE SCALE GENOMIC DNA]</scope>
    <source>
        <strain evidence="1 2">93-53</strain>
    </source>
</reference>
<gene>
    <name evidence="1" type="ORF">LAESUDRAFT_525222</name>
</gene>
<proteinExistence type="predicted"/>
<dbReference type="RefSeq" id="XP_040758503.1">
    <property type="nucleotide sequence ID" value="XM_040902807.1"/>
</dbReference>
<dbReference type="GeneID" id="63819838"/>
<accession>A0A165BCV1</accession>
<sequence length="149" mass="17206">MCHDGFTHTSMYNPTLQYSIFNVSTHRCSAVSTTLHTTAYPLVTTACICNGTGIRLNRPIVRRRVRCGQHSSCKLMRTFDGSKGARHKVHDLIIDVRNMLRCSRIAKESSLMHHTESTSPDGRRPNSRLFPIFLYLRYQIMRRRSKTYT</sequence>
<dbReference type="Proteomes" id="UP000076871">
    <property type="component" value="Unassembled WGS sequence"/>
</dbReference>
<name>A0A165BCV1_9APHY</name>
<evidence type="ECO:0000313" key="1">
    <source>
        <dbReference type="EMBL" id="KZT00763.1"/>
    </source>
</evidence>